<keyword evidence="1" id="KW-0233">DNA recombination</keyword>
<organism evidence="3">
    <name type="scientific">Edaphobacter paludis</name>
    <dbReference type="NCBI Taxonomy" id="3035702"/>
    <lineage>
        <taxon>Bacteria</taxon>
        <taxon>Pseudomonadati</taxon>
        <taxon>Acidobacteriota</taxon>
        <taxon>Terriglobia</taxon>
        <taxon>Terriglobales</taxon>
        <taxon>Acidobacteriaceae</taxon>
        <taxon>Edaphobacter</taxon>
    </lineage>
</organism>
<sequence>MHDFWFPDLRHTFASWYMMNGGDLYELAKLLGHANIKMTERYAKLDARISPRPAIRPR</sequence>
<dbReference type="RefSeq" id="WP_373694173.1">
    <property type="nucleotide sequence ID" value="NZ_CP121194.1"/>
</dbReference>
<dbReference type="Pfam" id="PF00589">
    <property type="entry name" value="Phage_integrase"/>
    <property type="match status" value="1"/>
</dbReference>
<protein>
    <submittedName>
        <fullName evidence="3">Tyrosine-type recombinase/integrase</fullName>
    </submittedName>
</protein>
<dbReference type="PROSITE" id="PS51898">
    <property type="entry name" value="TYR_RECOMBINASE"/>
    <property type="match status" value="1"/>
</dbReference>
<evidence type="ECO:0000259" key="2">
    <source>
        <dbReference type="PROSITE" id="PS51898"/>
    </source>
</evidence>
<reference evidence="3" key="1">
    <citation type="submission" date="2023-03" db="EMBL/GenBank/DDBJ databases">
        <title>Edaphobacter sp.</title>
        <authorList>
            <person name="Huber K.J."/>
            <person name="Papendorf J."/>
            <person name="Pilke C."/>
            <person name="Bunk B."/>
            <person name="Sproeer C."/>
            <person name="Pester M."/>
        </authorList>
    </citation>
    <scope>NUCLEOTIDE SEQUENCE</scope>
    <source>
        <strain evidence="3">DSM 109919</strain>
        <strain evidence="4">DSM 109920</strain>
    </source>
</reference>
<proteinExistence type="predicted"/>
<evidence type="ECO:0000256" key="1">
    <source>
        <dbReference type="ARBA" id="ARBA00023172"/>
    </source>
</evidence>
<evidence type="ECO:0000313" key="3">
    <source>
        <dbReference type="EMBL" id="XBH11709.1"/>
    </source>
</evidence>
<feature type="domain" description="Tyr recombinase" evidence="2">
    <location>
        <begin position="1"/>
        <end position="56"/>
    </location>
</feature>
<dbReference type="InterPro" id="IPR013762">
    <property type="entry name" value="Integrase-like_cat_sf"/>
</dbReference>
<dbReference type="KEGG" id="epl:P4G45_01065"/>
<dbReference type="SUPFAM" id="SSF56349">
    <property type="entry name" value="DNA breaking-rejoining enzymes"/>
    <property type="match status" value="1"/>
</dbReference>
<dbReference type="EMBL" id="CP121195">
    <property type="protein sequence ID" value="XBH15243.1"/>
    <property type="molecule type" value="Genomic_DNA"/>
</dbReference>
<dbReference type="InterPro" id="IPR002104">
    <property type="entry name" value="Integrase_catalytic"/>
</dbReference>
<name>A0AAU7D333_9BACT</name>
<dbReference type="GO" id="GO:0006310">
    <property type="term" value="P:DNA recombination"/>
    <property type="evidence" value="ECO:0007669"/>
    <property type="project" value="UniProtKB-KW"/>
</dbReference>
<gene>
    <name evidence="3" type="ORF">P4G45_01065</name>
    <name evidence="4" type="ORF">P8936_01075</name>
</gene>
<dbReference type="GO" id="GO:0003677">
    <property type="term" value="F:DNA binding"/>
    <property type="evidence" value="ECO:0007669"/>
    <property type="project" value="InterPro"/>
</dbReference>
<accession>A0AAU7D333</accession>
<accession>A0AAU7DDC6</accession>
<dbReference type="Gene3D" id="1.10.443.10">
    <property type="entry name" value="Intergrase catalytic core"/>
    <property type="match status" value="1"/>
</dbReference>
<dbReference type="EMBL" id="CP121194">
    <property type="protein sequence ID" value="XBH11709.1"/>
    <property type="molecule type" value="Genomic_DNA"/>
</dbReference>
<dbReference type="InterPro" id="IPR011010">
    <property type="entry name" value="DNA_brk_join_enz"/>
</dbReference>
<dbReference type="AlphaFoldDB" id="A0AAU7D333"/>
<evidence type="ECO:0000313" key="4">
    <source>
        <dbReference type="EMBL" id="XBH15243.1"/>
    </source>
</evidence>
<dbReference type="GO" id="GO:0015074">
    <property type="term" value="P:DNA integration"/>
    <property type="evidence" value="ECO:0007669"/>
    <property type="project" value="InterPro"/>
</dbReference>